<name>A0A3B0X9T0_9ZZZZ</name>
<organism evidence="1">
    <name type="scientific">hydrothermal vent metagenome</name>
    <dbReference type="NCBI Taxonomy" id="652676"/>
    <lineage>
        <taxon>unclassified sequences</taxon>
        <taxon>metagenomes</taxon>
        <taxon>ecological metagenomes</taxon>
    </lineage>
</organism>
<gene>
    <name evidence="1" type="ORF">MNBD_GAMMA08-531</name>
</gene>
<dbReference type="EMBL" id="UOFH01000305">
    <property type="protein sequence ID" value="VAW65045.1"/>
    <property type="molecule type" value="Genomic_DNA"/>
</dbReference>
<sequence>MLVIRKEQMDALRADKIRRFANDLSAVIRIKHNRFFRYYSDEQLHVWVMNQIKYLEKYNIDTDDTIKKAIDLLARYGENFERCPDNRWALNILELDDYTASHKISLLVYEAAEQGAV</sequence>
<reference evidence="1" key="1">
    <citation type="submission" date="2018-06" db="EMBL/GenBank/DDBJ databases">
        <authorList>
            <person name="Zhirakovskaya E."/>
        </authorList>
    </citation>
    <scope>NUCLEOTIDE SEQUENCE</scope>
</reference>
<dbReference type="AlphaFoldDB" id="A0A3B0X9T0"/>
<proteinExistence type="predicted"/>
<protein>
    <submittedName>
        <fullName evidence="1">Uncharacterized protein</fullName>
    </submittedName>
</protein>
<accession>A0A3B0X9T0</accession>
<evidence type="ECO:0000313" key="1">
    <source>
        <dbReference type="EMBL" id="VAW65045.1"/>
    </source>
</evidence>